<dbReference type="EMBL" id="ML976722">
    <property type="protein sequence ID" value="KAF1968257.1"/>
    <property type="molecule type" value="Genomic_DNA"/>
</dbReference>
<gene>
    <name evidence="1" type="ORF">BU23DRAFT_435383</name>
</gene>
<proteinExistence type="predicted"/>
<evidence type="ECO:0000313" key="2">
    <source>
        <dbReference type="Proteomes" id="UP000800036"/>
    </source>
</evidence>
<reference evidence="1" key="1">
    <citation type="journal article" date="2020" name="Stud. Mycol.">
        <title>101 Dothideomycetes genomes: a test case for predicting lifestyles and emergence of pathogens.</title>
        <authorList>
            <person name="Haridas S."/>
            <person name="Albert R."/>
            <person name="Binder M."/>
            <person name="Bloem J."/>
            <person name="Labutti K."/>
            <person name="Salamov A."/>
            <person name="Andreopoulos B."/>
            <person name="Baker S."/>
            <person name="Barry K."/>
            <person name="Bills G."/>
            <person name="Bluhm B."/>
            <person name="Cannon C."/>
            <person name="Castanera R."/>
            <person name="Culley D."/>
            <person name="Daum C."/>
            <person name="Ezra D."/>
            <person name="Gonzalez J."/>
            <person name="Henrissat B."/>
            <person name="Kuo A."/>
            <person name="Liang C."/>
            <person name="Lipzen A."/>
            <person name="Lutzoni F."/>
            <person name="Magnuson J."/>
            <person name="Mondo S."/>
            <person name="Nolan M."/>
            <person name="Ohm R."/>
            <person name="Pangilinan J."/>
            <person name="Park H.-J."/>
            <person name="Ramirez L."/>
            <person name="Alfaro M."/>
            <person name="Sun H."/>
            <person name="Tritt A."/>
            <person name="Yoshinaga Y."/>
            <person name="Zwiers L.-H."/>
            <person name="Turgeon B."/>
            <person name="Goodwin S."/>
            <person name="Spatafora J."/>
            <person name="Crous P."/>
            <person name="Grigoriev I."/>
        </authorList>
    </citation>
    <scope>NUCLEOTIDE SEQUENCE</scope>
    <source>
        <strain evidence="1">CBS 107.79</strain>
    </source>
</reference>
<dbReference type="InterPro" id="IPR036444">
    <property type="entry name" value="PLipase_A2_dom_sf"/>
</dbReference>
<dbReference type="GO" id="GO:0050482">
    <property type="term" value="P:arachidonate secretion"/>
    <property type="evidence" value="ECO:0007669"/>
    <property type="project" value="InterPro"/>
</dbReference>
<feature type="non-terminal residue" evidence="1">
    <location>
        <position position="119"/>
    </location>
</feature>
<name>A0A6A5V4K3_9PLEO</name>
<dbReference type="Proteomes" id="UP000800036">
    <property type="component" value="Unassembled WGS sequence"/>
</dbReference>
<dbReference type="GO" id="GO:0006644">
    <property type="term" value="P:phospholipid metabolic process"/>
    <property type="evidence" value="ECO:0007669"/>
    <property type="project" value="InterPro"/>
</dbReference>
<dbReference type="GO" id="GO:0004623">
    <property type="term" value="F:phospholipase A2 activity"/>
    <property type="evidence" value="ECO:0007669"/>
    <property type="project" value="InterPro"/>
</dbReference>
<evidence type="ECO:0000313" key="1">
    <source>
        <dbReference type="EMBL" id="KAF1968257.1"/>
    </source>
</evidence>
<keyword evidence="2" id="KW-1185">Reference proteome</keyword>
<protein>
    <submittedName>
        <fullName evidence="1">Uncharacterized protein</fullName>
    </submittedName>
</protein>
<dbReference type="Pfam" id="PF09056">
    <property type="entry name" value="Phospholip_A2_3"/>
    <property type="match status" value="1"/>
</dbReference>
<feature type="non-terminal residue" evidence="1">
    <location>
        <position position="1"/>
    </location>
</feature>
<accession>A0A6A5V4K3</accession>
<organism evidence="1 2">
    <name type="scientific">Bimuria novae-zelandiae CBS 107.79</name>
    <dbReference type="NCBI Taxonomy" id="1447943"/>
    <lineage>
        <taxon>Eukaryota</taxon>
        <taxon>Fungi</taxon>
        <taxon>Dikarya</taxon>
        <taxon>Ascomycota</taxon>
        <taxon>Pezizomycotina</taxon>
        <taxon>Dothideomycetes</taxon>
        <taxon>Pleosporomycetidae</taxon>
        <taxon>Pleosporales</taxon>
        <taxon>Massarineae</taxon>
        <taxon>Didymosphaeriaceae</taxon>
        <taxon>Bimuria</taxon>
    </lineage>
</organism>
<dbReference type="AlphaFoldDB" id="A0A6A5V4K3"/>
<dbReference type="OrthoDB" id="5120271at2759"/>
<dbReference type="Gene3D" id="1.20.90.10">
    <property type="entry name" value="Phospholipase A2 domain"/>
    <property type="match status" value="1"/>
</dbReference>
<dbReference type="SUPFAM" id="SSF48619">
    <property type="entry name" value="Phospholipase A2, PLA2"/>
    <property type="match status" value="1"/>
</dbReference>
<sequence length="119" mass="13805">TYPQEISRLSFQLTAEEFMDARSRRLLPDADWDSVGCDLNPVGFNFEAACRRREFALRNFKKLGLLDYVEGPSIYADRLKPHIEQKFKGGMYAQCLVHDQPKVCRSVADLYYMTIEKFG</sequence>
<dbReference type="InterPro" id="IPR015141">
    <property type="entry name" value="PLipase_A2_prok/fun"/>
</dbReference>